<reference evidence="2 3" key="1">
    <citation type="submission" date="2018-10" db="EMBL/GenBank/DDBJ databases">
        <title>Isolation of pseudouridimycin from Streptomyces albus DSM 40763.</title>
        <authorList>
            <person name="Rosenqvist P."/>
            <person name="Metsae-Ketelae M."/>
            <person name="Virta P."/>
        </authorList>
    </citation>
    <scope>NUCLEOTIDE SEQUENCE [LARGE SCALE GENOMIC DNA]</scope>
    <source>
        <strain evidence="2 3">DSM 40763</strain>
    </source>
</reference>
<evidence type="ECO:0000313" key="3">
    <source>
        <dbReference type="Proteomes" id="UP000298111"/>
    </source>
</evidence>
<organism evidence="2 3">
    <name type="scientific">Streptomyces albus</name>
    <dbReference type="NCBI Taxonomy" id="1888"/>
    <lineage>
        <taxon>Bacteria</taxon>
        <taxon>Bacillati</taxon>
        <taxon>Actinomycetota</taxon>
        <taxon>Actinomycetes</taxon>
        <taxon>Kitasatosporales</taxon>
        <taxon>Streptomycetaceae</taxon>
        <taxon>Streptomyces</taxon>
    </lineage>
</organism>
<proteinExistence type="predicted"/>
<evidence type="ECO:0000313" key="2">
    <source>
        <dbReference type="EMBL" id="TGG88072.1"/>
    </source>
</evidence>
<keyword evidence="1" id="KW-0812">Transmembrane</keyword>
<comment type="caution">
    <text evidence="2">The sequence shown here is derived from an EMBL/GenBank/DDBJ whole genome shotgun (WGS) entry which is preliminary data.</text>
</comment>
<dbReference type="EMBL" id="RCIY01000012">
    <property type="protein sequence ID" value="TGG88072.1"/>
    <property type="molecule type" value="Genomic_DNA"/>
</dbReference>
<feature type="transmembrane region" description="Helical" evidence="1">
    <location>
        <begin position="45"/>
        <end position="66"/>
    </location>
</feature>
<name>A0A8H1LLT1_9ACTN</name>
<evidence type="ECO:0000256" key="1">
    <source>
        <dbReference type="SAM" id="Phobius"/>
    </source>
</evidence>
<accession>A0A8H1LLT1</accession>
<keyword evidence="1" id="KW-1133">Transmembrane helix</keyword>
<gene>
    <name evidence="2" type="ORF">D8771_03930</name>
</gene>
<dbReference type="AlphaFoldDB" id="A0A8H1LLT1"/>
<protein>
    <submittedName>
        <fullName evidence="2">Uncharacterized protein</fullName>
    </submittedName>
</protein>
<keyword evidence="1" id="KW-0472">Membrane</keyword>
<dbReference type="Proteomes" id="UP000298111">
    <property type="component" value="Unassembled WGS sequence"/>
</dbReference>
<sequence length="68" mass="7266">MVHPACLFVVGAIFALNIRGAADYVYLRIERHVTWTGGGIGPGTLWIFGSVFFAFGVIAIAVEGVARL</sequence>